<dbReference type="EMBL" id="JAGSXJ010000015">
    <property type="protein sequence ID" value="KAH6685433.1"/>
    <property type="molecule type" value="Genomic_DNA"/>
</dbReference>
<sequence>MRIATTVAAFGLLVGASAQLGRKSEETVGEFNGYIIEYAKGGANFRGSPSLESEDVKVVRSFESEIFSGAAVETTDHTEDDLLALPQVARVWRNRVVYLEPSNDTQTFSDDANTANYTSHHLTKVSTLHESGIKGKGAKVAIIDTGIQYTHPALGGGIGDGFKIAGGYDFVGDGLWPDSGEITPDDDPMDQQGHGTHVAGIVAGLSDRFSGVAPEATLYAYKVFSRSGGTTESILIEAFLKAFEDGVDIISASIGGTNGWEDNAWAVVASRLVDQGIVVTISAGNSGDAGPFYGSSGSSGKGVIAVASTANLLAPAPSFRVNFDQHCRRNTSIVGYIPTVLYFSEDIVDWPILPVSLNTSAEADACEPFAEGEFDFTDTVALVRRGGCPVTTKQRNLAAAGAYWILLYNNEQPLSTFEPENYQTMLSVIEDFSGEAMVKAIAAGAKVTVDFSATDDEIVALPWAYGGRASYFTTWGGLNELQLKPDIAAPGGEIFSTFPNDLWATKSGTSMSAPYVAGVAALYIGLNGGRSVHGVGSARALSQRIISSGNNVKAWEFEDEHNAPPPQVGTGLIDAVKVIGYTTTIDFDAFALNDTANFVPIHNLTLRNGGDEAVTYEFLVEAADGFDVLFQEDDGTAMWPRIKTLYDLEPVAMPVDVDLPASLTLGPGESELVSFNFHKPTFEGYTLPMYSGKILIKSSNNETLSVPFLGLAADLKEEMSDMFMDNMPEAIKILGWQSIYDNASWSNEVWRDQDWLYTTVQLKWATRELRWDIYEAGWNDSAWSYPPTLGDDGYVGSVAYWRQSATRWWSPFSFDADPTDSEPFPLYDLNRNAVWGQYRNTFQWFGMLANGSQLEPGNYKMRLAALKPFGDPKLSEDWSIWNAPEISILGKFGPNPWSPGK</sequence>
<evidence type="ECO:0000313" key="15">
    <source>
        <dbReference type="EMBL" id="KAH6685433.1"/>
    </source>
</evidence>
<dbReference type="InterPro" id="IPR036852">
    <property type="entry name" value="Peptidase_S8/S53_dom_sf"/>
</dbReference>
<evidence type="ECO:0000313" key="16">
    <source>
        <dbReference type="Proteomes" id="UP000770015"/>
    </source>
</evidence>
<name>A0A9P8VA82_9PEZI</name>
<evidence type="ECO:0000256" key="7">
    <source>
        <dbReference type="ARBA" id="ARBA00022825"/>
    </source>
</evidence>
<dbReference type="AlphaFoldDB" id="A0A9P8VA82"/>
<dbReference type="PROSITE" id="PS00136">
    <property type="entry name" value="SUBTILASE_ASP"/>
    <property type="match status" value="1"/>
</dbReference>
<evidence type="ECO:0000256" key="10">
    <source>
        <dbReference type="RuleBase" id="RU003355"/>
    </source>
</evidence>
<comment type="similarity">
    <text evidence="1 9 10">Belongs to the peptidase S8 family.</text>
</comment>
<dbReference type="InterPro" id="IPR015500">
    <property type="entry name" value="Peptidase_S8_subtilisin-rel"/>
</dbReference>
<keyword evidence="3" id="KW-0964">Secreted</keyword>
<evidence type="ECO:0000259" key="13">
    <source>
        <dbReference type="Pfam" id="PF02225"/>
    </source>
</evidence>
<evidence type="ECO:0000256" key="8">
    <source>
        <dbReference type="PIRSR" id="PIRSR615500-1"/>
    </source>
</evidence>
<dbReference type="InterPro" id="IPR022398">
    <property type="entry name" value="Peptidase_S8_His-AS"/>
</dbReference>
<organism evidence="15 16">
    <name type="scientific">Plectosphaerella plurivora</name>
    <dbReference type="NCBI Taxonomy" id="936078"/>
    <lineage>
        <taxon>Eukaryota</taxon>
        <taxon>Fungi</taxon>
        <taxon>Dikarya</taxon>
        <taxon>Ascomycota</taxon>
        <taxon>Pezizomycotina</taxon>
        <taxon>Sordariomycetes</taxon>
        <taxon>Hypocreomycetidae</taxon>
        <taxon>Glomerellales</taxon>
        <taxon>Plectosphaerellaceae</taxon>
        <taxon>Plectosphaerella</taxon>
    </lineage>
</organism>
<dbReference type="PANTHER" id="PTHR43806">
    <property type="entry name" value="PEPTIDASE S8"/>
    <property type="match status" value="1"/>
</dbReference>
<dbReference type="Pfam" id="PF00082">
    <property type="entry name" value="Peptidase_S8"/>
    <property type="match status" value="1"/>
</dbReference>
<dbReference type="GO" id="GO:0016020">
    <property type="term" value="C:membrane"/>
    <property type="evidence" value="ECO:0007669"/>
    <property type="project" value="InterPro"/>
</dbReference>
<gene>
    <name evidence="15" type="ORF">F5X68DRAFT_241623</name>
</gene>
<reference evidence="15" key="1">
    <citation type="journal article" date="2021" name="Nat. Commun.">
        <title>Genetic determinants of endophytism in the Arabidopsis root mycobiome.</title>
        <authorList>
            <person name="Mesny F."/>
            <person name="Miyauchi S."/>
            <person name="Thiergart T."/>
            <person name="Pickel B."/>
            <person name="Atanasova L."/>
            <person name="Karlsson M."/>
            <person name="Huettel B."/>
            <person name="Barry K.W."/>
            <person name="Haridas S."/>
            <person name="Chen C."/>
            <person name="Bauer D."/>
            <person name="Andreopoulos W."/>
            <person name="Pangilinan J."/>
            <person name="LaButti K."/>
            <person name="Riley R."/>
            <person name="Lipzen A."/>
            <person name="Clum A."/>
            <person name="Drula E."/>
            <person name="Henrissat B."/>
            <person name="Kohler A."/>
            <person name="Grigoriev I.V."/>
            <person name="Martin F.M."/>
            <person name="Hacquard S."/>
        </authorList>
    </citation>
    <scope>NUCLEOTIDE SEQUENCE</scope>
    <source>
        <strain evidence="15">MPI-SDFR-AT-0117</strain>
    </source>
</reference>
<dbReference type="PANTHER" id="PTHR43806:SF66">
    <property type="entry name" value="SERIN ENDOPEPTIDASE"/>
    <property type="match status" value="1"/>
</dbReference>
<evidence type="ECO:0000256" key="6">
    <source>
        <dbReference type="ARBA" id="ARBA00022801"/>
    </source>
</evidence>
<accession>A0A9P8VA82</accession>
<dbReference type="PROSITE" id="PS51892">
    <property type="entry name" value="SUBTILASE"/>
    <property type="match status" value="1"/>
</dbReference>
<evidence type="ECO:0000256" key="3">
    <source>
        <dbReference type="ARBA" id="ARBA00022525"/>
    </source>
</evidence>
<dbReference type="GO" id="GO:0004252">
    <property type="term" value="F:serine-type endopeptidase activity"/>
    <property type="evidence" value="ECO:0007669"/>
    <property type="project" value="UniProtKB-UniRule"/>
</dbReference>
<feature type="signal peptide" evidence="11">
    <location>
        <begin position="1"/>
        <end position="18"/>
    </location>
</feature>
<keyword evidence="6 9" id="KW-0378">Hydrolase</keyword>
<dbReference type="SUPFAM" id="SSF52743">
    <property type="entry name" value="Subtilisin-like"/>
    <property type="match status" value="1"/>
</dbReference>
<feature type="chain" id="PRO_5040358433" evidence="11">
    <location>
        <begin position="19"/>
        <end position="901"/>
    </location>
</feature>
<dbReference type="InterPro" id="IPR000209">
    <property type="entry name" value="Peptidase_S8/S53_dom"/>
</dbReference>
<dbReference type="PROSITE" id="PS00138">
    <property type="entry name" value="SUBTILASE_SER"/>
    <property type="match status" value="1"/>
</dbReference>
<keyword evidence="2" id="KW-0134">Cell wall</keyword>
<feature type="domain" description="PA" evidence="13">
    <location>
        <begin position="362"/>
        <end position="416"/>
    </location>
</feature>
<dbReference type="Gene3D" id="3.40.50.200">
    <property type="entry name" value="Peptidase S8/S53 domain"/>
    <property type="match status" value="1"/>
</dbReference>
<dbReference type="Pfam" id="PF06280">
    <property type="entry name" value="fn3_5"/>
    <property type="match status" value="1"/>
</dbReference>
<dbReference type="GO" id="GO:0006508">
    <property type="term" value="P:proteolysis"/>
    <property type="evidence" value="ECO:0007669"/>
    <property type="project" value="UniProtKB-KW"/>
</dbReference>
<evidence type="ECO:0000256" key="2">
    <source>
        <dbReference type="ARBA" id="ARBA00022512"/>
    </source>
</evidence>
<dbReference type="InterPro" id="IPR003137">
    <property type="entry name" value="PA_domain"/>
</dbReference>
<dbReference type="InterPro" id="IPR050131">
    <property type="entry name" value="Peptidase_S8_subtilisin-like"/>
</dbReference>
<evidence type="ECO:0000259" key="14">
    <source>
        <dbReference type="Pfam" id="PF06280"/>
    </source>
</evidence>
<dbReference type="Proteomes" id="UP000770015">
    <property type="component" value="Unassembled WGS sequence"/>
</dbReference>
<evidence type="ECO:0000256" key="4">
    <source>
        <dbReference type="ARBA" id="ARBA00022670"/>
    </source>
</evidence>
<evidence type="ECO:0000256" key="11">
    <source>
        <dbReference type="SAM" id="SignalP"/>
    </source>
</evidence>
<dbReference type="InterPro" id="IPR023827">
    <property type="entry name" value="Peptidase_S8_Asp-AS"/>
</dbReference>
<dbReference type="CDD" id="cd07489">
    <property type="entry name" value="Peptidases_S8_5"/>
    <property type="match status" value="1"/>
</dbReference>
<keyword evidence="4 9" id="KW-0645">Protease</keyword>
<feature type="active site" description="Charge relay system" evidence="8 9">
    <location>
        <position position="510"/>
    </location>
</feature>
<feature type="active site" description="Charge relay system" evidence="8 9">
    <location>
        <position position="194"/>
    </location>
</feature>
<dbReference type="InterPro" id="IPR010435">
    <property type="entry name" value="C5a/SBT2-like_Fn3"/>
</dbReference>
<dbReference type="InterPro" id="IPR046450">
    <property type="entry name" value="PA_dom_sf"/>
</dbReference>
<keyword evidence="16" id="KW-1185">Reference proteome</keyword>
<dbReference type="OrthoDB" id="10256524at2759"/>
<proteinExistence type="inferred from homology"/>
<dbReference type="InterPro" id="IPR023828">
    <property type="entry name" value="Peptidase_S8_Ser-AS"/>
</dbReference>
<dbReference type="Pfam" id="PF02225">
    <property type="entry name" value="PA"/>
    <property type="match status" value="1"/>
</dbReference>
<dbReference type="InterPro" id="IPR034187">
    <property type="entry name" value="Peptidases_S8_5"/>
</dbReference>
<dbReference type="PRINTS" id="PR00723">
    <property type="entry name" value="SUBTILISIN"/>
</dbReference>
<feature type="domain" description="Peptidase S8/S53" evidence="12">
    <location>
        <begin position="135"/>
        <end position="529"/>
    </location>
</feature>
<dbReference type="SUPFAM" id="SSF52025">
    <property type="entry name" value="PA domain"/>
    <property type="match status" value="1"/>
</dbReference>
<keyword evidence="5 11" id="KW-0732">Signal</keyword>
<comment type="caution">
    <text evidence="15">The sequence shown here is derived from an EMBL/GenBank/DDBJ whole genome shotgun (WGS) entry which is preliminary data.</text>
</comment>
<keyword evidence="7 9" id="KW-0720">Serine protease</keyword>
<dbReference type="Gene3D" id="3.50.30.30">
    <property type="match status" value="1"/>
</dbReference>
<protein>
    <submittedName>
        <fullName evidence="15">Subtilase</fullName>
    </submittedName>
</protein>
<evidence type="ECO:0000256" key="9">
    <source>
        <dbReference type="PROSITE-ProRule" id="PRU01240"/>
    </source>
</evidence>
<evidence type="ECO:0000256" key="5">
    <source>
        <dbReference type="ARBA" id="ARBA00022729"/>
    </source>
</evidence>
<feature type="domain" description="C5a peptidase/Subtilisin-like protease SBT2-like Fn3-like" evidence="14">
    <location>
        <begin position="591"/>
        <end position="709"/>
    </location>
</feature>
<feature type="active site" description="Charge relay system" evidence="8 9">
    <location>
        <position position="144"/>
    </location>
</feature>
<evidence type="ECO:0000259" key="12">
    <source>
        <dbReference type="Pfam" id="PF00082"/>
    </source>
</evidence>
<dbReference type="PROSITE" id="PS00137">
    <property type="entry name" value="SUBTILASE_HIS"/>
    <property type="match status" value="1"/>
</dbReference>
<evidence type="ECO:0000256" key="1">
    <source>
        <dbReference type="ARBA" id="ARBA00011073"/>
    </source>
</evidence>